<dbReference type="Pfam" id="PF00015">
    <property type="entry name" value="MCPsignal"/>
    <property type="match status" value="1"/>
</dbReference>
<evidence type="ECO:0000256" key="5">
    <source>
        <dbReference type="SAM" id="Phobius"/>
    </source>
</evidence>
<evidence type="ECO:0000313" key="9">
    <source>
        <dbReference type="EMBL" id="BAR45943.1"/>
    </source>
</evidence>
<dbReference type="InterPro" id="IPR013655">
    <property type="entry name" value="PAS_fold_3"/>
</dbReference>
<proteinExistence type="inferred from homology"/>
<gene>
    <name evidence="10" type="primary">aer</name>
    <name evidence="17" type="ORF">LH706_21165</name>
    <name evidence="10" type="ORF">PSS4_v1_1200019</name>
    <name evidence="16" type="ORF">RD1301_v1_700009</name>
    <name evidence="11" type="ORF">RUN1744_v1_580029</name>
    <name evidence="12" type="ORF">RUN1985_v1_860011</name>
    <name evidence="15" type="ORF">RUN215_v1_670019</name>
    <name evidence="13" type="ORF">TD1301_v1_2700004</name>
    <name evidence="14" type="ORF">TF3108_v1_840042</name>
</gene>
<dbReference type="PATRIC" id="fig|305.107.peg.1537"/>
<keyword evidence="4" id="KW-0807">Transducer</keyword>
<keyword evidence="5 9" id="KW-0812">Transmembrane</keyword>
<dbReference type="Pfam" id="PF08447">
    <property type="entry name" value="PAS_3"/>
    <property type="match status" value="1"/>
</dbReference>
<dbReference type="EMBL" id="LN899822">
    <property type="protein sequence ID" value="CUV60089.1"/>
    <property type="molecule type" value="Genomic_DNA"/>
</dbReference>
<feature type="domain" description="PAS" evidence="7">
    <location>
        <begin position="25"/>
        <end position="50"/>
    </location>
</feature>
<feature type="transmembrane region" description="Helical" evidence="5">
    <location>
        <begin position="164"/>
        <end position="187"/>
    </location>
</feature>
<dbReference type="FunFam" id="1.10.287.950:FF:000001">
    <property type="entry name" value="Methyl-accepting chemotaxis sensory transducer"/>
    <property type="match status" value="1"/>
</dbReference>
<dbReference type="Gene3D" id="3.30.450.20">
    <property type="entry name" value="PAS domain"/>
    <property type="match status" value="1"/>
</dbReference>
<dbReference type="InterPro" id="IPR035965">
    <property type="entry name" value="PAS-like_dom_sf"/>
</dbReference>
<dbReference type="EMBL" id="LN899824">
    <property type="protein sequence ID" value="CUV31322.1"/>
    <property type="molecule type" value="Genomic_DNA"/>
</dbReference>
<dbReference type="CDD" id="cd06225">
    <property type="entry name" value="HAMP"/>
    <property type="match status" value="1"/>
</dbReference>
<dbReference type="PANTHER" id="PTHR43531">
    <property type="entry name" value="PROTEIN ICFG"/>
    <property type="match status" value="1"/>
</dbReference>
<evidence type="ECO:0000256" key="1">
    <source>
        <dbReference type="ARBA" id="ARBA00004370"/>
    </source>
</evidence>
<organism evidence="9">
    <name type="scientific">Ralstonia solanacearum</name>
    <name type="common">Pseudomonas solanacearum</name>
    <dbReference type="NCBI Taxonomy" id="305"/>
    <lineage>
        <taxon>Bacteria</taxon>
        <taxon>Pseudomonadati</taxon>
        <taxon>Pseudomonadota</taxon>
        <taxon>Betaproteobacteria</taxon>
        <taxon>Burkholderiales</taxon>
        <taxon>Burkholderiaceae</taxon>
        <taxon>Ralstonia</taxon>
        <taxon>Ralstonia solanacearum species complex</taxon>
    </lineage>
</organism>
<dbReference type="InterPro" id="IPR004090">
    <property type="entry name" value="Chemotax_Me-accpt_rcpt"/>
</dbReference>
<dbReference type="NCBIfam" id="TIGR00229">
    <property type="entry name" value="sensory_box"/>
    <property type="match status" value="1"/>
</dbReference>
<dbReference type="GO" id="GO:0007165">
    <property type="term" value="P:signal transduction"/>
    <property type="evidence" value="ECO:0007669"/>
    <property type="project" value="UniProtKB-KW"/>
</dbReference>
<feature type="domain" description="Methyl-accepting transducer" evidence="6">
    <location>
        <begin position="285"/>
        <end position="514"/>
    </location>
</feature>
<dbReference type="InterPro" id="IPR004089">
    <property type="entry name" value="MCPsignal_dom"/>
</dbReference>
<dbReference type="InterPro" id="IPR000014">
    <property type="entry name" value="PAS"/>
</dbReference>
<evidence type="ECO:0000256" key="2">
    <source>
        <dbReference type="ARBA" id="ARBA00022481"/>
    </source>
</evidence>
<dbReference type="EMBL" id="LN899820">
    <property type="protein sequence ID" value="CUV56119.1"/>
    <property type="molecule type" value="Genomic_DNA"/>
</dbReference>
<evidence type="ECO:0000313" key="13">
    <source>
        <dbReference type="EMBL" id="CUV37037.1"/>
    </source>
</evidence>
<evidence type="ECO:0000256" key="4">
    <source>
        <dbReference type="PROSITE-ProRule" id="PRU00284"/>
    </source>
</evidence>
<protein>
    <submittedName>
        <fullName evidence="10">Fused signal transducer for aerotaxis sensory component methyl accepting chemotaxis component</fullName>
    </submittedName>
    <submittedName>
        <fullName evidence="17">Methyl-accepting chemotaxis protein</fullName>
    </submittedName>
    <submittedName>
        <fullName evidence="9">Putative methyl-accepting chemotaxis transmembrane protein</fullName>
    </submittedName>
</protein>
<sequence length="529" mass="56022">MRNNLPVTDAETTLAPADYLISRTDPAGRIVFANPAFVRISGFTEAELIGAPHNVVRHPDMPEAAFADLWATLRSGQPWRGLVKNRRKDGGFYWVQANVTPVLQDGAIAGYTSVRSMATPAQIARAGRVYAAIRAGDASYAVRSGRILRTGWRRLFNLFRIDSLRLRVIGLQSLIAVAILIGTLWAHLALEAADLRGMPWLVLSRDWLWLTGVGCAGLATLSGLLLARTLIRPLEQAAALATRLAAGDLTSTLEARGNDEIGDVVRAMGTMRASLWSIVRDIQDGAANVAHSTLQISAGNHDLSARTEQQAAALQETASSMEQLTSMVARNADHAREASVLAEQASSVATDGGRIVQRVVDTMGAIRGSSRHVTDIIATIESIAFQTNILALNAAVEAARAGEEGRGFAVVAGEVRSLAQRSAQAAAQTKAIIQASDQSVRDGEALVQQAGATMQQIVASVQTVTQLISEISASSREQSSGIAQINTSVSQLDGVTQQNATLVEEAAAAASVLAGQSEALKRAVAVFRA</sequence>
<evidence type="ECO:0000313" key="16">
    <source>
        <dbReference type="EMBL" id="CUV60089.1"/>
    </source>
</evidence>
<dbReference type="EMBL" id="LN899823">
    <property type="protein sequence ID" value="CUV24165.1"/>
    <property type="molecule type" value="Genomic_DNA"/>
</dbReference>
<feature type="domain" description="HAMP" evidence="8">
    <location>
        <begin position="228"/>
        <end position="280"/>
    </location>
</feature>
<keyword evidence="5" id="KW-1133">Transmembrane helix</keyword>
<dbReference type="GO" id="GO:0006935">
    <property type="term" value="P:chemotaxis"/>
    <property type="evidence" value="ECO:0007669"/>
    <property type="project" value="InterPro"/>
</dbReference>
<dbReference type="EMBL" id="CP085044">
    <property type="protein sequence ID" value="UZF18040.1"/>
    <property type="molecule type" value="Genomic_DNA"/>
</dbReference>
<evidence type="ECO:0000256" key="3">
    <source>
        <dbReference type="ARBA" id="ARBA00029447"/>
    </source>
</evidence>
<keyword evidence="17" id="KW-0614">Plasmid</keyword>
<dbReference type="EMBL" id="LN899821">
    <property type="protein sequence ID" value="CUV19835.1"/>
    <property type="molecule type" value="Genomic_DNA"/>
</dbReference>
<dbReference type="PROSITE" id="PS50112">
    <property type="entry name" value="PAS"/>
    <property type="match status" value="1"/>
</dbReference>
<dbReference type="InterPro" id="IPR003660">
    <property type="entry name" value="HAMP_dom"/>
</dbReference>
<comment type="subcellular location">
    <subcellularLocation>
        <location evidence="1">Membrane</location>
    </subcellularLocation>
</comment>
<dbReference type="SMART" id="SM00283">
    <property type="entry name" value="MA"/>
    <property type="match status" value="1"/>
</dbReference>
<evidence type="ECO:0000313" key="15">
    <source>
        <dbReference type="EMBL" id="CUV56119.1"/>
    </source>
</evidence>
<evidence type="ECO:0000313" key="14">
    <source>
        <dbReference type="EMBL" id="CUV41697.1"/>
    </source>
</evidence>
<dbReference type="PANTHER" id="PTHR43531:SF14">
    <property type="entry name" value="METHYL-ACCEPTING CHEMOTAXIS PROTEIN I-RELATED"/>
    <property type="match status" value="1"/>
</dbReference>
<accession>A0A0E4B8J0</accession>
<reference evidence="10" key="2">
    <citation type="submission" date="2015-10" db="EMBL/GenBank/DDBJ databases">
        <authorList>
            <person name="Gilbert D.G."/>
        </authorList>
    </citation>
    <scope>NUCLEOTIDE SEQUENCE</scope>
    <source>
        <strain evidence="10">Phyl III-seqv23</strain>
    </source>
</reference>
<reference evidence="9" key="1">
    <citation type="submission" date="2014-10" db="EMBL/GenBank/DDBJ databases">
        <title>Identification of genes encoding chemosensory proteins for amino acids and L-malic acid and incolvement of L-malic acid chemotaxis in plant infection in Ralstonia solanacearum.</title>
        <authorList>
            <person name="Hida A."/>
            <person name="Oku S."/>
            <person name="Kawasaki T."/>
            <person name="Nakashimada Y."/>
            <person name="Tajima T."/>
            <person name="Kato J."/>
        </authorList>
    </citation>
    <scope>NUCLEOTIDE SEQUENCE</scope>
    <source>
        <strain evidence="9">Ps29</strain>
    </source>
</reference>
<dbReference type="PROSITE" id="PS50885">
    <property type="entry name" value="HAMP"/>
    <property type="match status" value="1"/>
</dbReference>
<keyword evidence="2" id="KW-0488">Methylation</keyword>
<dbReference type="CDD" id="cd00130">
    <property type="entry name" value="PAS"/>
    <property type="match status" value="1"/>
</dbReference>
<evidence type="ECO:0000313" key="17">
    <source>
        <dbReference type="EMBL" id="UZF18040.1"/>
    </source>
</evidence>
<dbReference type="GO" id="GO:0005886">
    <property type="term" value="C:plasma membrane"/>
    <property type="evidence" value="ECO:0007669"/>
    <property type="project" value="TreeGrafter"/>
</dbReference>
<dbReference type="InterPro" id="IPR051310">
    <property type="entry name" value="MCP_chemotaxis"/>
</dbReference>
<evidence type="ECO:0000313" key="10">
    <source>
        <dbReference type="EMBL" id="CUV19835.1"/>
    </source>
</evidence>
<comment type="similarity">
    <text evidence="3">Belongs to the methyl-accepting chemotaxis (MCP) protein family.</text>
</comment>
<dbReference type="AlphaFoldDB" id="A0A0E4B8J0"/>
<dbReference type="SUPFAM" id="SSF58104">
    <property type="entry name" value="Methyl-accepting chemotaxis protein (MCP) signaling domain"/>
    <property type="match status" value="1"/>
</dbReference>
<reference evidence="17" key="3">
    <citation type="submission" date="2021-10" db="EMBL/GenBank/DDBJ databases">
        <title>Complete genome sequences of five Ralstonia solancearum strains isolated from sunflower.</title>
        <authorList>
            <person name="She X."/>
            <person name="He Z."/>
        </authorList>
    </citation>
    <scope>NUCLEOTIDE SEQUENCE</scope>
    <source>
        <strain evidence="17">RS638</strain>
        <plasmid evidence="17">p1</plasmid>
    </source>
</reference>
<feature type="transmembrane region" description="Helical" evidence="5">
    <location>
        <begin position="207"/>
        <end position="227"/>
    </location>
</feature>
<evidence type="ECO:0000313" key="12">
    <source>
        <dbReference type="EMBL" id="CUV31322.1"/>
    </source>
</evidence>
<keyword evidence="5" id="KW-0472">Membrane</keyword>
<dbReference type="Pfam" id="PF00672">
    <property type="entry name" value="HAMP"/>
    <property type="match status" value="1"/>
</dbReference>
<dbReference type="SMART" id="SM00091">
    <property type="entry name" value="PAS"/>
    <property type="match status" value="1"/>
</dbReference>
<geneLocation type="plasmid" evidence="17">
    <name>p1</name>
</geneLocation>
<evidence type="ECO:0000259" key="8">
    <source>
        <dbReference type="PROSITE" id="PS50885"/>
    </source>
</evidence>
<dbReference type="EMBL" id="LN899826">
    <property type="protein sequence ID" value="CUV41697.1"/>
    <property type="molecule type" value="Genomic_DNA"/>
</dbReference>
<evidence type="ECO:0000259" key="7">
    <source>
        <dbReference type="PROSITE" id="PS50112"/>
    </source>
</evidence>
<dbReference type="SUPFAM" id="SSF55785">
    <property type="entry name" value="PYP-like sensor domain (PAS domain)"/>
    <property type="match status" value="1"/>
</dbReference>
<dbReference type="SMART" id="SM00304">
    <property type="entry name" value="HAMP"/>
    <property type="match status" value="1"/>
</dbReference>
<evidence type="ECO:0000259" key="6">
    <source>
        <dbReference type="PROSITE" id="PS50111"/>
    </source>
</evidence>
<dbReference type="PRINTS" id="PR00260">
    <property type="entry name" value="CHEMTRNSDUCR"/>
</dbReference>
<dbReference type="CDD" id="cd11386">
    <property type="entry name" value="MCP_signal"/>
    <property type="match status" value="1"/>
</dbReference>
<dbReference type="EMBL" id="LC005238">
    <property type="protein sequence ID" value="BAR45943.1"/>
    <property type="molecule type" value="Genomic_DNA"/>
</dbReference>
<dbReference type="PROSITE" id="PS50111">
    <property type="entry name" value="CHEMOTAXIS_TRANSDUC_2"/>
    <property type="match status" value="1"/>
</dbReference>
<name>A0A0E4B8J0_RALSL</name>
<dbReference type="EMBL" id="LN899825">
    <property type="protein sequence ID" value="CUV37037.1"/>
    <property type="molecule type" value="Genomic_DNA"/>
</dbReference>
<evidence type="ECO:0000313" key="11">
    <source>
        <dbReference type="EMBL" id="CUV24165.1"/>
    </source>
</evidence>
<dbReference type="Gene3D" id="1.10.287.950">
    <property type="entry name" value="Methyl-accepting chemotaxis protein"/>
    <property type="match status" value="1"/>
</dbReference>
<dbReference type="GO" id="GO:0004888">
    <property type="term" value="F:transmembrane signaling receptor activity"/>
    <property type="evidence" value="ECO:0007669"/>
    <property type="project" value="InterPro"/>
</dbReference>